<dbReference type="Gene3D" id="3.30.160.60">
    <property type="entry name" value="Classic Zinc Finger"/>
    <property type="match status" value="1"/>
</dbReference>
<sequence>MGFLIFTLHIMEFLAWPLLALAYPLYASIKAIQTDSKYHMRKLLTYWIIFSLFHHIFDKLIQWVPLWPYIKLITICWLVIPQFDGACYLYQKLIHPCFLVKLHDVITQFYGFCYVYQRFLYVCLSVNLQIVADWLNKQMEDPSLKNKSFLDTAERYLEENGSDALLKLIANKCKDNNLNHHAEEIKTTDASVEAGTLIPNQALGKEFPASAPRLIQTLCEGAYPVWHDIKSMEHLAKYEAAQPKQVRSVRENLIWSEKKSIGMQVKETEVPTKQTIQLNQEPAKHVAAAQSEHSINEKLEETVHLAGVDQQENQKQLKNADIAVHNSKLWCPGEIAMAAHLNGMEHLAKHQLPMSSMAVAERYLEENGSDAQEKLITNKSKAERIQATDTCDKSGMLTLSQVKRLKGNLIWIAKNTTGMQVKETAFPVQEKHGPNEKPKEKVELVATGPHEKLKQVMNSDCATHNSRLWCGFCNVRCSGEIDMAAHLNGRKHSGKVVILGPNFYPILRT</sequence>
<dbReference type="InterPro" id="IPR036236">
    <property type="entry name" value="Znf_C2H2_sf"/>
</dbReference>
<dbReference type="SUPFAM" id="SSF57667">
    <property type="entry name" value="beta-beta-alpha zinc fingers"/>
    <property type="match status" value="1"/>
</dbReference>
<proteinExistence type="predicted"/>
<dbReference type="Proteomes" id="UP001234989">
    <property type="component" value="Chromosome 10"/>
</dbReference>
<keyword evidence="4" id="KW-1185">Reference proteome</keyword>
<dbReference type="Pfam" id="PF03134">
    <property type="entry name" value="TB2_DP1_HVA22"/>
    <property type="match status" value="1"/>
</dbReference>
<accession>A0AAF0ZTD5</accession>
<dbReference type="PANTHER" id="PTHR12300">
    <property type="entry name" value="HVA22-LIKE PROTEINS"/>
    <property type="match status" value="1"/>
</dbReference>
<dbReference type="InterPro" id="IPR004345">
    <property type="entry name" value="TB2_DP1_HVA22"/>
</dbReference>
<feature type="domain" description="C2H2-type" evidence="2">
    <location>
        <begin position="468"/>
        <end position="492"/>
    </location>
</feature>
<feature type="transmembrane region" description="Helical" evidence="1">
    <location>
        <begin position="38"/>
        <end position="57"/>
    </location>
</feature>
<dbReference type="PANTHER" id="PTHR12300:SF43">
    <property type="entry name" value="HVA22-LIKE PROTEIN"/>
    <property type="match status" value="1"/>
</dbReference>
<dbReference type="EMBL" id="CP133621">
    <property type="protein sequence ID" value="WMV51617.1"/>
    <property type="molecule type" value="Genomic_DNA"/>
</dbReference>
<evidence type="ECO:0000256" key="1">
    <source>
        <dbReference type="SAM" id="Phobius"/>
    </source>
</evidence>
<dbReference type="Pfam" id="PF12874">
    <property type="entry name" value="zf-met"/>
    <property type="match status" value="1"/>
</dbReference>
<dbReference type="AlphaFoldDB" id="A0AAF0ZTD5"/>
<organism evidence="3 4">
    <name type="scientific">Solanum verrucosum</name>
    <dbReference type="NCBI Taxonomy" id="315347"/>
    <lineage>
        <taxon>Eukaryota</taxon>
        <taxon>Viridiplantae</taxon>
        <taxon>Streptophyta</taxon>
        <taxon>Embryophyta</taxon>
        <taxon>Tracheophyta</taxon>
        <taxon>Spermatophyta</taxon>
        <taxon>Magnoliopsida</taxon>
        <taxon>eudicotyledons</taxon>
        <taxon>Gunneridae</taxon>
        <taxon>Pentapetalae</taxon>
        <taxon>asterids</taxon>
        <taxon>lamiids</taxon>
        <taxon>Solanales</taxon>
        <taxon>Solanaceae</taxon>
        <taxon>Solanoideae</taxon>
        <taxon>Solaneae</taxon>
        <taxon>Solanum</taxon>
    </lineage>
</organism>
<name>A0AAF0ZTD5_SOLVR</name>
<keyword evidence="1" id="KW-0472">Membrane</keyword>
<protein>
    <recommendedName>
        <fullName evidence="2">C2H2-type domain-containing protein</fullName>
    </recommendedName>
</protein>
<evidence type="ECO:0000259" key="2">
    <source>
        <dbReference type="Pfam" id="PF12874"/>
    </source>
</evidence>
<evidence type="ECO:0000313" key="3">
    <source>
        <dbReference type="EMBL" id="WMV51617.1"/>
    </source>
</evidence>
<dbReference type="InterPro" id="IPR013087">
    <property type="entry name" value="Znf_C2H2_type"/>
</dbReference>
<keyword evidence="1" id="KW-0812">Transmembrane</keyword>
<keyword evidence="1" id="KW-1133">Transmembrane helix</keyword>
<evidence type="ECO:0000313" key="4">
    <source>
        <dbReference type="Proteomes" id="UP001234989"/>
    </source>
</evidence>
<gene>
    <name evidence="3" type="ORF">MTR67_045002</name>
</gene>
<reference evidence="3" key="1">
    <citation type="submission" date="2023-08" db="EMBL/GenBank/DDBJ databases">
        <title>A de novo genome assembly of Solanum verrucosum Schlechtendal, a Mexican diploid species geographically isolated from the other diploid A-genome species in potato relatives.</title>
        <authorList>
            <person name="Hosaka K."/>
        </authorList>
    </citation>
    <scope>NUCLEOTIDE SEQUENCE</scope>
    <source>
        <tissue evidence="3">Young leaves</tissue>
    </source>
</reference>
<feature type="transmembrane region" description="Helical" evidence="1">
    <location>
        <begin position="6"/>
        <end position="26"/>
    </location>
</feature>